<name>A0A7C2K3J1_UNCW3</name>
<keyword evidence="2" id="KW-0812">Transmembrane</keyword>
<reference evidence="3" key="1">
    <citation type="journal article" date="2020" name="mSystems">
        <title>Genome- and Community-Level Interaction Insights into Carbon Utilization and Element Cycling Functions of Hydrothermarchaeota in Hydrothermal Sediment.</title>
        <authorList>
            <person name="Zhou Z."/>
            <person name="Liu Y."/>
            <person name="Xu W."/>
            <person name="Pan J."/>
            <person name="Luo Z.H."/>
            <person name="Li M."/>
        </authorList>
    </citation>
    <scope>NUCLEOTIDE SEQUENCE [LARGE SCALE GENOMIC DNA]</scope>
    <source>
        <strain evidence="3">SpSt-34</strain>
    </source>
</reference>
<dbReference type="InterPro" id="IPR021124">
    <property type="entry name" value="CRISPR-assoc_prot_Cas5"/>
</dbReference>
<evidence type="ECO:0000256" key="1">
    <source>
        <dbReference type="ARBA" id="ARBA00023118"/>
    </source>
</evidence>
<keyword evidence="1" id="KW-0051">Antiviral defense</keyword>
<dbReference type="GO" id="GO:0051607">
    <property type="term" value="P:defense response to virus"/>
    <property type="evidence" value="ECO:0007669"/>
    <property type="project" value="UniProtKB-KW"/>
</dbReference>
<dbReference type="EMBL" id="DSOL01000148">
    <property type="protein sequence ID" value="HEN28044.1"/>
    <property type="molecule type" value="Genomic_DNA"/>
</dbReference>
<feature type="transmembrane region" description="Helical" evidence="2">
    <location>
        <begin position="27"/>
        <end position="45"/>
    </location>
</feature>
<dbReference type="InterPro" id="IPR013422">
    <property type="entry name" value="CRISPR-assoc_prot_Cas5_N"/>
</dbReference>
<dbReference type="AlphaFoldDB" id="A0A7C2K3J1"/>
<proteinExistence type="predicted"/>
<evidence type="ECO:0000313" key="3">
    <source>
        <dbReference type="EMBL" id="HEN28044.1"/>
    </source>
</evidence>
<keyword evidence="2" id="KW-0472">Membrane</keyword>
<sequence>MKALTFKARFLTAQFKDHMSKMTRRTYLIPPPSVVAGMFGAILGIERKKLFDFSKELMAGAELRSFGGHIITLARIFKIDRATPQLLNLLKSYYSEDRSKIKEIQELLPIKESEELYMPEYKFAIASTNESLIDEGIRRLRDLDMNYDLFGGNDYHFIEFIGDPKLAEVEKGKEGCGYCVREDLERVETESFDVAFNASVIESTKFPIIMPVTFLANVNKEFVQVYGAKIVAKRELNVVNDGESRIFVYEVTPFLVMRI</sequence>
<accession>A0A7C2K3J1</accession>
<organism evidence="3">
    <name type="scientific">candidate division WOR-3 bacterium</name>
    <dbReference type="NCBI Taxonomy" id="2052148"/>
    <lineage>
        <taxon>Bacteria</taxon>
        <taxon>Bacteria division WOR-3</taxon>
    </lineage>
</organism>
<keyword evidence="2" id="KW-1133">Transmembrane helix</keyword>
<protein>
    <submittedName>
        <fullName evidence="3">CRISPR-associated protein Cas5</fullName>
    </submittedName>
</protein>
<dbReference type="NCBIfam" id="TIGR02593">
    <property type="entry name" value="CRISPR_cas5"/>
    <property type="match status" value="1"/>
</dbReference>
<dbReference type="Pfam" id="PF09704">
    <property type="entry name" value="Cas_Cas5d"/>
    <property type="match status" value="1"/>
</dbReference>
<comment type="caution">
    <text evidence="3">The sequence shown here is derived from an EMBL/GenBank/DDBJ whole genome shotgun (WGS) entry which is preliminary data.</text>
</comment>
<evidence type="ECO:0000256" key="2">
    <source>
        <dbReference type="SAM" id="Phobius"/>
    </source>
</evidence>
<gene>
    <name evidence="3" type="primary">cas5</name>
    <name evidence="3" type="ORF">ENQ77_05205</name>
</gene>
<dbReference type="GO" id="GO:0043571">
    <property type="term" value="P:maintenance of CRISPR repeat elements"/>
    <property type="evidence" value="ECO:0007669"/>
    <property type="project" value="InterPro"/>
</dbReference>